<dbReference type="AlphaFoldDB" id="A0A9Q1LAF2"/>
<keyword evidence="4" id="KW-1185">Reference proteome</keyword>
<dbReference type="InterPro" id="IPR040229">
    <property type="entry name" value="At3g27390-like"/>
</dbReference>
<dbReference type="EMBL" id="JAJAGQ010000020">
    <property type="protein sequence ID" value="KAJ8532633.1"/>
    <property type="molecule type" value="Genomic_DNA"/>
</dbReference>
<sequence>MEVPVGFLAKLWNFISFLPFFFLLFLLGLLKGLIIGPIVTVIIAVGNSAVVIGLWPAHFVWTYYCVAKSKRLGWVLKIALLVSLPVPLIIWPVIAIIGSLLGGIGYGFFAPLIATFEAIGENITCKIYHCFVDGCISTLKGSCTVVRDFTDFCFHSYFSYMDELSEEMHPDEKPIEVKLSKLPSCLLVSLLAIPVDVPCITALALWKSPFMLFRGWKRLLEDLIGREGPFLETVCVPFAGLAIVLWPLAVVGSVIASFFSSFALALYSGVVVHQEDSFHMGLAYIIAAVSIYDEYTNDLLDMSEGSCFTRPRYRRSMNSSGGLDSKNSIEQKIEKEGSRNLKLVSHGSKTLKQTIQQYTPMQVWGWLFKSCEVNGKILLREGLIDVKDIEECIVKGDCKKLGIKLPAWSILQCLLASAKSDSPGLLISDEVELTKSNWPKDKVFDWFLGPLLVMKEQIKKLQLGEDEESRLRKLVMLCKNERTEEWDNTGFPSTDAVRRAQLQAVIRRLQGIVGSLSRVPTFRRRFKNLVKVLYLEAIQIGLVADTDCGSSKAGKGCRQRVKGDKKNTDEGEQRKHFLQCNQTRCLLLLENYEPPTLACALNEVLALLVGDGLSNIPTVVAPFVVAATKLKMENRTSNAVDNISVYGLQVGQNVHRKISEEELEVIHEIGQHLARFSSLSFSG</sequence>
<accession>A0A9Q1LAF2</accession>
<name>A0A9Q1LAF2_9SOLA</name>
<evidence type="ECO:0000313" key="3">
    <source>
        <dbReference type="EMBL" id="KAJ8532633.1"/>
    </source>
</evidence>
<feature type="transmembrane region" description="Helical" evidence="1">
    <location>
        <begin position="12"/>
        <end position="35"/>
    </location>
</feature>
<keyword evidence="1" id="KW-0812">Transmembrane</keyword>
<gene>
    <name evidence="3" type="ORF">K7X08_012556</name>
</gene>
<proteinExistence type="predicted"/>
<feature type="transmembrane region" description="Helical" evidence="1">
    <location>
        <begin position="227"/>
        <end position="248"/>
    </location>
</feature>
<dbReference type="InterPro" id="IPR057216">
    <property type="entry name" value="DUF7894"/>
</dbReference>
<evidence type="ECO:0000313" key="4">
    <source>
        <dbReference type="Proteomes" id="UP001152561"/>
    </source>
</evidence>
<evidence type="ECO:0000256" key="1">
    <source>
        <dbReference type="SAM" id="Phobius"/>
    </source>
</evidence>
<dbReference type="Proteomes" id="UP001152561">
    <property type="component" value="Unassembled WGS sequence"/>
</dbReference>
<comment type="caution">
    <text evidence="3">The sequence shown here is derived from an EMBL/GenBank/DDBJ whole genome shotgun (WGS) entry which is preliminary data.</text>
</comment>
<feature type="transmembrane region" description="Helical" evidence="1">
    <location>
        <begin position="41"/>
        <end position="66"/>
    </location>
</feature>
<protein>
    <recommendedName>
        <fullName evidence="2">DUF7894 domain-containing protein</fullName>
    </recommendedName>
</protein>
<keyword evidence="1" id="KW-0472">Membrane</keyword>
<dbReference type="GO" id="GO:0010228">
    <property type="term" value="P:vegetative to reproductive phase transition of meristem"/>
    <property type="evidence" value="ECO:0007669"/>
    <property type="project" value="TreeGrafter"/>
</dbReference>
<feature type="domain" description="DUF7894" evidence="2">
    <location>
        <begin position="583"/>
        <end position="653"/>
    </location>
</feature>
<organism evidence="3 4">
    <name type="scientific">Anisodus acutangulus</name>
    <dbReference type="NCBI Taxonomy" id="402998"/>
    <lineage>
        <taxon>Eukaryota</taxon>
        <taxon>Viridiplantae</taxon>
        <taxon>Streptophyta</taxon>
        <taxon>Embryophyta</taxon>
        <taxon>Tracheophyta</taxon>
        <taxon>Spermatophyta</taxon>
        <taxon>Magnoliopsida</taxon>
        <taxon>eudicotyledons</taxon>
        <taxon>Gunneridae</taxon>
        <taxon>Pentapetalae</taxon>
        <taxon>asterids</taxon>
        <taxon>lamiids</taxon>
        <taxon>Solanales</taxon>
        <taxon>Solanaceae</taxon>
        <taxon>Solanoideae</taxon>
        <taxon>Hyoscyameae</taxon>
        <taxon>Anisodus</taxon>
    </lineage>
</organism>
<dbReference type="OrthoDB" id="1932537at2759"/>
<reference evidence="4" key="1">
    <citation type="journal article" date="2023" name="Proc. Natl. Acad. Sci. U.S.A.">
        <title>Genomic and structural basis for evolution of tropane alkaloid biosynthesis.</title>
        <authorList>
            <person name="Wanga Y.-J."/>
            <person name="Taina T."/>
            <person name="Yua J.-Y."/>
            <person name="Lia J."/>
            <person name="Xua B."/>
            <person name="Chenc J."/>
            <person name="D'Auriad J.C."/>
            <person name="Huanga J.-P."/>
            <person name="Huanga S.-X."/>
        </authorList>
    </citation>
    <scope>NUCLEOTIDE SEQUENCE [LARGE SCALE GENOMIC DNA]</scope>
    <source>
        <strain evidence="4">cv. KIB-2019</strain>
    </source>
</reference>
<feature type="transmembrane region" description="Helical" evidence="1">
    <location>
        <begin position="78"/>
        <end position="101"/>
    </location>
</feature>
<keyword evidence="1" id="KW-1133">Transmembrane helix</keyword>
<dbReference type="PANTHER" id="PTHR31133:SF2">
    <property type="entry name" value="EXPRESSED PROTEIN"/>
    <property type="match status" value="1"/>
</dbReference>
<dbReference type="Pfam" id="PF25428">
    <property type="entry name" value="DUF7894"/>
    <property type="match status" value="1"/>
</dbReference>
<evidence type="ECO:0000259" key="2">
    <source>
        <dbReference type="Pfam" id="PF25428"/>
    </source>
</evidence>
<dbReference type="PANTHER" id="PTHR31133">
    <property type="entry name" value="MEMBRANE PROTEIN"/>
    <property type="match status" value="1"/>
</dbReference>